<organism evidence="1 2">
    <name type="scientific">Candidatus Sungbacteria bacterium RIFCSPHIGHO2_02_FULL_53_17</name>
    <dbReference type="NCBI Taxonomy" id="1802275"/>
    <lineage>
        <taxon>Bacteria</taxon>
        <taxon>Candidatus Sungiibacteriota</taxon>
    </lineage>
</organism>
<protein>
    <submittedName>
        <fullName evidence="1">Uncharacterized protein</fullName>
    </submittedName>
</protein>
<evidence type="ECO:0000313" key="1">
    <source>
        <dbReference type="EMBL" id="OHA02779.1"/>
    </source>
</evidence>
<name>A0A1G2KWJ0_9BACT</name>
<dbReference type="AlphaFoldDB" id="A0A1G2KWJ0"/>
<sequence length="176" mass="20130">MYYTNGVRPINSPREESIIMITEFRVVVATRISFLLFFLIVPARFSSADWSEDIDREIKRSQPLVIIDAEVQSALKSLTAISKKYYAFAREVGPITPMNYISVCTKLRNFPLGQDIAEIQSQATRVNKLIQDARDLEDRGGISPRRLREILSNGELSRIMNEIILYIKELQVNCGM</sequence>
<reference evidence="1 2" key="1">
    <citation type="journal article" date="2016" name="Nat. Commun.">
        <title>Thousands of microbial genomes shed light on interconnected biogeochemical processes in an aquifer system.</title>
        <authorList>
            <person name="Anantharaman K."/>
            <person name="Brown C.T."/>
            <person name="Hug L.A."/>
            <person name="Sharon I."/>
            <person name="Castelle C.J."/>
            <person name="Probst A.J."/>
            <person name="Thomas B.C."/>
            <person name="Singh A."/>
            <person name="Wilkins M.J."/>
            <person name="Karaoz U."/>
            <person name="Brodie E.L."/>
            <person name="Williams K.H."/>
            <person name="Hubbard S.S."/>
            <person name="Banfield J.F."/>
        </authorList>
    </citation>
    <scope>NUCLEOTIDE SEQUENCE [LARGE SCALE GENOMIC DNA]</scope>
</reference>
<accession>A0A1G2KWJ0</accession>
<comment type="caution">
    <text evidence="1">The sequence shown here is derived from an EMBL/GenBank/DDBJ whole genome shotgun (WGS) entry which is preliminary data.</text>
</comment>
<dbReference type="Proteomes" id="UP000177177">
    <property type="component" value="Unassembled WGS sequence"/>
</dbReference>
<evidence type="ECO:0000313" key="2">
    <source>
        <dbReference type="Proteomes" id="UP000177177"/>
    </source>
</evidence>
<dbReference type="EMBL" id="MHQN01000031">
    <property type="protein sequence ID" value="OHA02779.1"/>
    <property type="molecule type" value="Genomic_DNA"/>
</dbReference>
<proteinExistence type="predicted"/>
<gene>
    <name evidence="1" type="ORF">A3C92_00795</name>
</gene>